<feature type="region of interest" description="Disordered" evidence="12">
    <location>
        <begin position="411"/>
        <end position="446"/>
    </location>
</feature>
<evidence type="ECO:0000256" key="12">
    <source>
        <dbReference type="SAM" id="MobiDB-lite"/>
    </source>
</evidence>
<evidence type="ECO:0000256" key="8">
    <source>
        <dbReference type="ARBA" id="ARBA00023242"/>
    </source>
</evidence>
<feature type="region of interest" description="Disordered" evidence="12">
    <location>
        <begin position="1"/>
        <end position="41"/>
    </location>
</feature>
<dbReference type="AlphaFoldDB" id="A0AAD9RCT3"/>
<feature type="DNA-binding region" description="Homeobox" evidence="9">
    <location>
        <begin position="271"/>
        <end position="330"/>
    </location>
</feature>
<reference evidence="15" key="1">
    <citation type="submission" date="2021-08" db="EMBL/GenBank/DDBJ databases">
        <authorList>
            <person name="Misof B."/>
            <person name="Oliver O."/>
            <person name="Podsiadlowski L."/>
            <person name="Donath A."/>
            <person name="Peters R."/>
            <person name="Mayer C."/>
            <person name="Rust J."/>
            <person name="Gunkel S."/>
            <person name="Lesny P."/>
            <person name="Martin S."/>
            <person name="Oeyen J.P."/>
            <person name="Petersen M."/>
            <person name="Panagiotis P."/>
            <person name="Wilbrandt J."/>
            <person name="Tanja T."/>
        </authorList>
    </citation>
    <scope>NUCLEOTIDE SEQUENCE</scope>
    <source>
        <strain evidence="15">GBR_01_08_01A</strain>
        <tissue evidence="15">Thorax + abdomen</tissue>
    </source>
</reference>
<dbReference type="InterPro" id="IPR001356">
    <property type="entry name" value="HD"/>
</dbReference>
<feature type="region of interest" description="Disordered" evidence="12">
    <location>
        <begin position="325"/>
        <end position="391"/>
    </location>
</feature>
<dbReference type="InterPro" id="IPR017970">
    <property type="entry name" value="Homeobox_CS"/>
</dbReference>
<dbReference type="GO" id="GO:0030182">
    <property type="term" value="P:neuron differentiation"/>
    <property type="evidence" value="ECO:0007669"/>
    <property type="project" value="TreeGrafter"/>
</dbReference>
<keyword evidence="16" id="KW-1185">Reference proteome</keyword>
<dbReference type="FunFam" id="1.10.10.60:FF:000227">
    <property type="entry name" value="LIM homeobox transcription factor"/>
    <property type="match status" value="1"/>
</dbReference>
<keyword evidence="3" id="KW-0677">Repeat</keyword>
<name>A0AAD9RCT3_9HYME</name>
<dbReference type="Proteomes" id="UP001258017">
    <property type="component" value="Unassembled WGS sequence"/>
</dbReference>
<feature type="domain" description="Homeobox" evidence="14">
    <location>
        <begin position="269"/>
        <end position="329"/>
    </location>
</feature>
<feature type="domain" description="LIM zinc-binding" evidence="13">
    <location>
        <begin position="114"/>
        <end position="175"/>
    </location>
</feature>
<protein>
    <recommendedName>
        <fullName evidence="17">LIM homeobox transcription factor 1-beta</fullName>
    </recommendedName>
</protein>
<comment type="subcellular location">
    <subcellularLocation>
        <location evidence="1 9 11">Nucleus</location>
    </subcellularLocation>
</comment>
<accession>A0AAD9RCT3</accession>
<evidence type="ECO:0000259" key="13">
    <source>
        <dbReference type="PROSITE" id="PS50023"/>
    </source>
</evidence>
<feature type="region of interest" description="Disordered" evidence="12">
    <location>
        <begin position="257"/>
        <end position="277"/>
    </location>
</feature>
<dbReference type="SUPFAM" id="SSF46689">
    <property type="entry name" value="Homeodomain-like"/>
    <property type="match status" value="1"/>
</dbReference>
<evidence type="ECO:0000256" key="10">
    <source>
        <dbReference type="PROSITE-ProRule" id="PRU00125"/>
    </source>
</evidence>
<keyword evidence="6 9" id="KW-0238">DNA-binding</keyword>
<keyword evidence="2 10" id="KW-0479">Metal-binding</keyword>
<dbReference type="SMART" id="SM00132">
    <property type="entry name" value="LIM"/>
    <property type="match status" value="2"/>
</dbReference>
<dbReference type="Pfam" id="PF00046">
    <property type="entry name" value="Homeodomain"/>
    <property type="match status" value="1"/>
</dbReference>
<evidence type="ECO:0000256" key="2">
    <source>
        <dbReference type="ARBA" id="ARBA00022723"/>
    </source>
</evidence>
<dbReference type="PANTHER" id="PTHR24208">
    <property type="entry name" value="LIM/HOMEOBOX PROTEIN LHX"/>
    <property type="match status" value="1"/>
</dbReference>
<dbReference type="Gene3D" id="2.10.110.10">
    <property type="entry name" value="Cysteine Rich Protein"/>
    <property type="match status" value="2"/>
</dbReference>
<evidence type="ECO:0000313" key="15">
    <source>
        <dbReference type="EMBL" id="KAK2577393.1"/>
    </source>
</evidence>
<keyword evidence="7 9" id="KW-0371">Homeobox</keyword>
<evidence type="ECO:0000313" key="16">
    <source>
        <dbReference type="Proteomes" id="UP001258017"/>
    </source>
</evidence>
<dbReference type="EMBL" id="JAIFRP010004357">
    <property type="protein sequence ID" value="KAK2577393.1"/>
    <property type="molecule type" value="Genomic_DNA"/>
</dbReference>
<evidence type="ECO:0000256" key="5">
    <source>
        <dbReference type="ARBA" id="ARBA00023038"/>
    </source>
</evidence>
<proteinExistence type="predicted"/>
<reference evidence="15" key="2">
    <citation type="journal article" date="2023" name="Commun. Biol.">
        <title>Intrasexual cuticular hydrocarbon dimorphism in a wasp sheds light on hydrocarbon biosynthesis genes in Hymenoptera.</title>
        <authorList>
            <person name="Moris V.C."/>
            <person name="Podsiadlowski L."/>
            <person name="Martin S."/>
            <person name="Oeyen J.P."/>
            <person name="Donath A."/>
            <person name="Petersen M."/>
            <person name="Wilbrandt J."/>
            <person name="Misof B."/>
            <person name="Liedtke D."/>
            <person name="Thamm M."/>
            <person name="Scheiner R."/>
            <person name="Schmitt T."/>
            <person name="Niehuis O."/>
        </authorList>
    </citation>
    <scope>NUCLEOTIDE SEQUENCE</scope>
    <source>
        <strain evidence="15">GBR_01_08_01A</strain>
    </source>
</reference>
<sequence>MLEFFTPVPGSLSRQPETGQPVPVGQALPFRPSSDNNNAESSVSVKTESGLLETICAGCGCTITDKYVMRVMERNYHEKCLSCAVCDTPLSESCFIRDLKFYCRSDYEKIFSVKCARCMEKISCSEMVMKVAGLIFHMVCFVCCICHHPLQRGAHYILRQGQPMCIQDFEHELYMKSPQGQSTDIIISIIPLGTRSLTSYGRILDTFPLLFRRRFSRLSYSSSGIQHICVVVLQSKDIQSKNLQEFRNKAVSFQDDDLLDESRPRDGRRGPKRPRTILTSAQRRQFKASFEVSPKPCRKVREALAKDTGLSVRVVQVWFQNQRAKMKKLQRKAKTEPGSDKEPKEERRTESPHSDHSHYLNALNMCDGESSNFPSATQPLNPNHSFSPDDGYLAHSGDSFCSSDASLDGVDGFDIGENESGGADGSHQGGSHSHHGSSSHEVPSLSQGLHAAINNPIDKLFMMQNSYFSGDHA</sequence>
<evidence type="ECO:0000256" key="6">
    <source>
        <dbReference type="ARBA" id="ARBA00023125"/>
    </source>
</evidence>
<evidence type="ECO:0000256" key="7">
    <source>
        <dbReference type="ARBA" id="ARBA00023155"/>
    </source>
</evidence>
<dbReference type="PROSITE" id="PS00027">
    <property type="entry name" value="HOMEOBOX_1"/>
    <property type="match status" value="1"/>
</dbReference>
<feature type="domain" description="LIM zinc-binding" evidence="13">
    <location>
        <begin position="54"/>
        <end position="113"/>
    </location>
</feature>
<organism evidence="15 16">
    <name type="scientific">Odynerus spinipes</name>
    <dbReference type="NCBI Taxonomy" id="1348599"/>
    <lineage>
        <taxon>Eukaryota</taxon>
        <taxon>Metazoa</taxon>
        <taxon>Ecdysozoa</taxon>
        <taxon>Arthropoda</taxon>
        <taxon>Hexapoda</taxon>
        <taxon>Insecta</taxon>
        <taxon>Pterygota</taxon>
        <taxon>Neoptera</taxon>
        <taxon>Endopterygota</taxon>
        <taxon>Hymenoptera</taxon>
        <taxon>Apocrita</taxon>
        <taxon>Aculeata</taxon>
        <taxon>Vespoidea</taxon>
        <taxon>Vespidae</taxon>
        <taxon>Eumeninae</taxon>
        <taxon>Odynerus</taxon>
    </lineage>
</organism>
<dbReference type="GO" id="GO:0005634">
    <property type="term" value="C:nucleus"/>
    <property type="evidence" value="ECO:0007669"/>
    <property type="project" value="UniProtKB-SubCell"/>
</dbReference>
<dbReference type="CDD" id="cd09371">
    <property type="entry name" value="LIM1_Lmx1b"/>
    <property type="match status" value="1"/>
</dbReference>
<gene>
    <name evidence="15" type="ORF">KPH14_003506</name>
</gene>
<dbReference type="SMART" id="SM00389">
    <property type="entry name" value="HOX"/>
    <property type="match status" value="1"/>
</dbReference>
<keyword evidence="8 9" id="KW-0539">Nucleus</keyword>
<evidence type="ECO:0000256" key="11">
    <source>
        <dbReference type="RuleBase" id="RU000682"/>
    </source>
</evidence>
<dbReference type="GO" id="GO:0000977">
    <property type="term" value="F:RNA polymerase II transcription regulatory region sequence-specific DNA binding"/>
    <property type="evidence" value="ECO:0007669"/>
    <property type="project" value="TreeGrafter"/>
</dbReference>
<keyword evidence="4 10" id="KW-0862">Zinc</keyword>
<dbReference type="InterPro" id="IPR050453">
    <property type="entry name" value="LIM_Homeobox_TF"/>
</dbReference>
<dbReference type="Gene3D" id="1.10.10.60">
    <property type="entry name" value="Homeodomain-like"/>
    <property type="match status" value="1"/>
</dbReference>
<feature type="compositionally biased region" description="Polar residues" evidence="12">
    <location>
        <begin position="369"/>
        <end position="386"/>
    </location>
</feature>
<keyword evidence="5 10" id="KW-0440">LIM domain</keyword>
<dbReference type="InterPro" id="IPR001781">
    <property type="entry name" value="Znf_LIM"/>
</dbReference>
<dbReference type="GO" id="GO:0046872">
    <property type="term" value="F:metal ion binding"/>
    <property type="evidence" value="ECO:0007669"/>
    <property type="project" value="UniProtKB-KW"/>
</dbReference>
<dbReference type="FunFam" id="2.10.110.10:FF:000006">
    <property type="entry name" value="LIM homeobox transcription factor 1-beta"/>
    <property type="match status" value="1"/>
</dbReference>
<comment type="caution">
    <text evidence="15">The sequence shown here is derived from an EMBL/GenBank/DDBJ whole genome shotgun (WGS) entry which is preliminary data.</text>
</comment>
<evidence type="ECO:0000256" key="3">
    <source>
        <dbReference type="ARBA" id="ARBA00022737"/>
    </source>
</evidence>
<feature type="compositionally biased region" description="Basic and acidic residues" evidence="12">
    <location>
        <begin position="333"/>
        <end position="358"/>
    </location>
</feature>
<dbReference type="GO" id="GO:0000981">
    <property type="term" value="F:DNA-binding transcription factor activity, RNA polymerase II-specific"/>
    <property type="evidence" value="ECO:0007669"/>
    <property type="project" value="InterPro"/>
</dbReference>
<dbReference type="PROSITE" id="PS00478">
    <property type="entry name" value="LIM_DOMAIN_1"/>
    <property type="match status" value="1"/>
</dbReference>
<feature type="compositionally biased region" description="Basic and acidic residues" evidence="12">
    <location>
        <begin position="260"/>
        <end position="269"/>
    </location>
</feature>
<dbReference type="PANTHER" id="PTHR24208:SF166">
    <property type="entry name" value="LIM HOMEOBOX TRANSCRIPTION FACTOR 1 ALPHA, ISOFORM B"/>
    <property type="match status" value="1"/>
</dbReference>
<evidence type="ECO:0000256" key="1">
    <source>
        <dbReference type="ARBA" id="ARBA00004123"/>
    </source>
</evidence>
<dbReference type="InterPro" id="IPR009057">
    <property type="entry name" value="Homeodomain-like_sf"/>
</dbReference>
<evidence type="ECO:0000256" key="9">
    <source>
        <dbReference type="PROSITE-ProRule" id="PRU00108"/>
    </source>
</evidence>
<evidence type="ECO:0000256" key="4">
    <source>
        <dbReference type="ARBA" id="ARBA00022833"/>
    </source>
</evidence>
<dbReference type="PROSITE" id="PS50071">
    <property type="entry name" value="HOMEOBOX_2"/>
    <property type="match status" value="1"/>
</dbReference>
<evidence type="ECO:0000259" key="14">
    <source>
        <dbReference type="PROSITE" id="PS50071"/>
    </source>
</evidence>
<dbReference type="SUPFAM" id="SSF57716">
    <property type="entry name" value="Glucocorticoid receptor-like (DNA-binding domain)"/>
    <property type="match status" value="2"/>
</dbReference>
<dbReference type="CDD" id="cd00086">
    <property type="entry name" value="homeodomain"/>
    <property type="match status" value="1"/>
</dbReference>
<dbReference type="PROSITE" id="PS50023">
    <property type="entry name" value="LIM_DOMAIN_2"/>
    <property type="match status" value="2"/>
</dbReference>
<dbReference type="Pfam" id="PF00412">
    <property type="entry name" value="LIM"/>
    <property type="match status" value="2"/>
</dbReference>
<evidence type="ECO:0008006" key="17">
    <source>
        <dbReference type="Google" id="ProtNLM"/>
    </source>
</evidence>